<evidence type="ECO:0000313" key="2">
    <source>
        <dbReference type="Proteomes" id="UP000249696"/>
    </source>
</evidence>
<dbReference type="EMBL" id="QLLN01000004">
    <property type="protein sequence ID" value="RAJ11507.1"/>
    <property type="molecule type" value="Genomic_DNA"/>
</dbReference>
<proteinExistence type="predicted"/>
<evidence type="ECO:0008006" key="3">
    <source>
        <dbReference type="Google" id="ProtNLM"/>
    </source>
</evidence>
<name>A0A327RCA9_9FLAO</name>
<keyword evidence="2" id="KW-1185">Reference proteome</keyword>
<gene>
    <name evidence="1" type="ORF">LV92_02435</name>
</gene>
<comment type="caution">
    <text evidence="1">The sequence shown here is derived from an EMBL/GenBank/DDBJ whole genome shotgun (WGS) entry which is preliminary data.</text>
</comment>
<dbReference type="RefSeq" id="WP_111623896.1">
    <property type="nucleotide sequence ID" value="NZ_QLLN01000004.1"/>
</dbReference>
<evidence type="ECO:0000313" key="1">
    <source>
        <dbReference type="EMBL" id="RAJ11507.1"/>
    </source>
</evidence>
<dbReference type="OrthoDB" id="1495065at2"/>
<organism evidence="1 2">
    <name type="scientific">Arenibacter echinorum</name>
    <dbReference type="NCBI Taxonomy" id="440515"/>
    <lineage>
        <taxon>Bacteria</taxon>
        <taxon>Pseudomonadati</taxon>
        <taxon>Bacteroidota</taxon>
        <taxon>Flavobacteriia</taxon>
        <taxon>Flavobacteriales</taxon>
        <taxon>Flavobacteriaceae</taxon>
        <taxon>Arenibacter</taxon>
    </lineage>
</organism>
<reference evidence="1 2" key="1">
    <citation type="submission" date="2018-06" db="EMBL/GenBank/DDBJ databases">
        <title>Genomic Encyclopedia of Archaeal and Bacterial Type Strains, Phase II (KMG-II): from individual species to whole genera.</title>
        <authorList>
            <person name="Goeker M."/>
        </authorList>
    </citation>
    <scope>NUCLEOTIDE SEQUENCE [LARGE SCALE GENOMIC DNA]</scope>
    <source>
        <strain evidence="1 2">DSM 23522</strain>
    </source>
</reference>
<protein>
    <recommendedName>
        <fullName evidence="3">Inhibitor of sigma-G Gin protein</fullName>
    </recommendedName>
</protein>
<sequence length="72" mass="8768">MKKCFNCDKNGKNMYGYSICDSCRSKLRLFTKDTIKKYSENPENFPKEIQRRLDFLDKNYIKKRIKLLHIQE</sequence>
<accession>A0A327RCA9</accession>
<dbReference type="Proteomes" id="UP000249696">
    <property type="component" value="Unassembled WGS sequence"/>
</dbReference>
<dbReference type="AlphaFoldDB" id="A0A327RCA9"/>